<sequence length="124" mass="13621">MSRKSLQYFFWLPLAWISLGLAIAGVVLPLLPTTPFLLLSAWAAAKGSPRLALWLEEHPRFGPILEAWRTQGAVPLSAKITALGLMACSWLTLFWLGAGWKLLATLGLLFAVVGTWLATRPLPR</sequence>
<gene>
    <name evidence="3" type="ORF">ACFQBM_05290</name>
</gene>
<name>A0ABW1YJI9_9GAMM</name>
<comment type="caution">
    <text evidence="3">The sequence shown here is derived from an EMBL/GenBank/DDBJ whole genome shotgun (WGS) entry which is preliminary data.</text>
</comment>
<dbReference type="InterPro" id="IPR007401">
    <property type="entry name" value="DUF454"/>
</dbReference>
<dbReference type="Pfam" id="PF04304">
    <property type="entry name" value="DUF454"/>
    <property type="match status" value="1"/>
</dbReference>
<dbReference type="PIRSF" id="PIRSF016789">
    <property type="entry name" value="DUF454"/>
    <property type="match status" value="1"/>
</dbReference>
<protein>
    <recommendedName>
        <fullName evidence="1">Inner membrane protein</fullName>
    </recommendedName>
</protein>
<reference evidence="4" key="1">
    <citation type="journal article" date="2019" name="Int. J. Syst. Evol. Microbiol.">
        <title>The Global Catalogue of Microorganisms (GCM) 10K type strain sequencing project: providing services to taxonomists for standard genome sequencing and annotation.</title>
        <authorList>
            <consortium name="The Broad Institute Genomics Platform"/>
            <consortium name="The Broad Institute Genome Sequencing Center for Infectious Disease"/>
            <person name="Wu L."/>
            <person name="Ma J."/>
        </authorList>
    </citation>
    <scope>NUCLEOTIDE SEQUENCE [LARGE SCALE GENOMIC DNA]</scope>
    <source>
        <strain evidence="4">CGMCC 1.13718</strain>
    </source>
</reference>
<accession>A0ABW1YJI9</accession>
<keyword evidence="1" id="KW-0997">Cell inner membrane</keyword>
<evidence type="ECO:0000256" key="1">
    <source>
        <dbReference type="PIRNR" id="PIRNR016789"/>
    </source>
</evidence>
<keyword evidence="2" id="KW-1133">Transmembrane helix</keyword>
<feature type="transmembrane region" description="Helical" evidence="2">
    <location>
        <begin position="9"/>
        <end position="30"/>
    </location>
</feature>
<dbReference type="EMBL" id="JBHSVR010000001">
    <property type="protein sequence ID" value="MFC6632681.1"/>
    <property type="molecule type" value="Genomic_DNA"/>
</dbReference>
<evidence type="ECO:0000313" key="3">
    <source>
        <dbReference type="EMBL" id="MFC6632681.1"/>
    </source>
</evidence>
<evidence type="ECO:0000313" key="4">
    <source>
        <dbReference type="Proteomes" id="UP001596425"/>
    </source>
</evidence>
<dbReference type="Proteomes" id="UP001596425">
    <property type="component" value="Unassembled WGS sequence"/>
</dbReference>
<keyword evidence="1 2" id="KW-0472">Membrane</keyword>
<proteinExistence type="predicted"/>
<keyword evidence="1" id="KW-1003">Cell membrane</keyword>
<comment type="subcellular location">
    <subcellularLocation>
        <location evidence="1">Cell inner membrane</location>
        <topology evidence="1">Multi-pass membrane protein</topology>
    </subcellularLocation>
</comment>
<organism evidence="3 4">
    <name type="scientific">Microbulbifer taiwanensis</name>
    <dbReference type="NCBI Taxonomy" id="986746"/>
    <lineage>
        <taxon>Bacteria</taxon>
        <taxon>Pseudomonadati</taxon>
        <taxon>Pseudomonadota</taxon>
        <taxon>Gammaproteobacteria</taxon>
        <taxon>Cellvibrionales</taxon>
        <taxon>Microbulbiferaceae</taxon>
        <taxon>Microbulbifer</taxon>
    </lineage>
</organism>
<feature type="transmembrane region" description="Helical" evidence="2">
    <location>
        <begin position="102"/>
        <end position="119"/>
    </location>
</feature>
<dbReference type="PANTHER" id="PTHR35813:SF1">
    <property type="entry name" value="INNER MEMBRANE PROTEIN YBAN"/>
    <property type="match status" value="1"/>
</dbReference>
<keyword evidence="2" id="KW-0812">Transmembrane</keyword>
<keyword evidence="4" id="KW-1185">Reference proteome</keyword>
<dbReference type="PANTHER" id="PTHR35813">
    <property type="entry name" value="INNER MEMBRANE PROTEIN YBAN"/>
    <property type="match status" value="1"/>
</dbReference>
<evidence type="ECO:0000256" key="2">
    <source>
        <dbReference type="SAM" id="Phobius"/>
    </source>
</evidence>
<dbReference type="RefSeq" id="WP_193191982.1">
    <property type="nucleotide sequence ID" value="NZ_JACZFR010000025.1"/>
</dbReference>